<reference evidence="7" key="1">
    <citation type="journal article" date="2019" name="Int. J. Syst. Evol. Microbiol.">
        <title>The Global Catalogue of Microorganisms (GCM) 10K type strain sequencing project: providing services to taxonomists for standard genome sequencing and annotation.</title>
        <authorList>
            <consortium name="The Broad Institute Genomics Platform"/>
            <consortium name="The Broad Institute Genome Sequencing Center for Infectious Disease"/>
            <person name="Wu L."/>
            <person name="Ma J."/>
        </authorList>
    </citation>
    <scope>NUCLEOTIDE SEQUENCE [LARGE SCALE GENOMIC DNA]</scope>
    <source>
        <strain evidence="7">JCM 16928</strain>
    </source>
</reference>
<dbReference type="InterPro" id="IPR029058">
    <property type="entry name" value="AB_hydrolase_fold"/>
</dbReference>
<organism evidence="6 7">
    <name type="scientific">Kribbella ginsengisoli</name>
    <dbReference type="NCBI Taxonomy" id="363865"/>
    <lineage>
        <taxon>Bacteria</taxon>
        <taxon>Bacillati</taxon>
        <taxon>Actinomycetota</taxon>
        <taxon>Actinomycetes</taxon>
        <taxon>Propionibacteriales</taxon>
        <taxon>Kribbellaceae</taxon>
        <taxon>Kribbella</taxon>
    </lineage>
</organism>
<feature type="domain" description="Alpha/beta hydrolase fold-3" evidence="5">
    <location>
        <begin position="68"/>
        <end position="266"/>
    </location>
</feature>
<protein>
    <submittedName>
        <fullName evidence="6">Alpha/beta hydrolase</fullName>
    </submittedName>
</protein>
<gene>
    <name evidence="6" type="ORF">GCM10022235_37210</name>
</gene>
<dbReference type="EMBL" id="BAABAA010000004">
    <property type="protein sequence ID" value="GAA3565201.1"/>
    <property type="molecule type" value="Genomic_DNA"/>
</dbReference>
<feature type="region of interest" description="Disordered" evidence="4">
    <location>
        <begin position="1"/>
        <end position="25"/>
    </location>
</feature>
<dbReference type="Gene3D" id="3.40.50.1820">
    <property type="entry name" value="alpha/beta hydrolase"/>
    <property type="match status" value="1"/>
</dbReference>
<dbReference type="InterPro" id="IPR013094">
    <property type="entry name" value="AB_hydrolase_3"/>
</dbReference>
<accession>A0ABP6XFB1</accession>
<dbReference type="PANTHER" id="PTHR48081:SF30">
    <property type="entry name" value="ACETYL-HYDROLASE LIPR-RELATED"/>
    <property type="match status" value="1"/>
</dbReference>
<proteinExistence type="inferred from homology"/>
<comment type="similarity">
    <text evidence="1">Belongs to the 'GDXG' lipolytic enzyme family.</text>
</comment>
<evidence type="ECO:0000313" key="6">
    <source>
        <dbReference type="EMBL" id="GAA3565201.1"/>
    </source>
</evidence>
<feature type="active site" evidence="3">
    <location>
        <position position="139"/>
    </location>
</feature>
<dbReference type="InterPro" id="IPR002168">
    <property type="entry name" value="Lipase_GDXG_HIS_AS"/>
</dbReference>
<dbReference type="PANTHER" id="PTHR48081">
    <property type="entry name" value="AB HYDROLASE SUPERFAMILY PROTEIN C4A8.06C"/>
    <property type="match status" value="1"/>
</dbReference>
<keyword evidence="2 6" id="KW-0378">Hydrolase</keyword>
<dbReference type="InterPro" id="IPR033140">
    <property type="entry name" value="Lipase_GDXG_put_SER_AS"/>
</dbReference>
<dbReference type="Proteomes" id="UP001501222">
    <property type="component" value="Unassembled WGS sequence"/>
</dbReference>
<feature type="compositionally biased region" description="Basic and acidic residues" evidence="4">
    <location>
        <begin position="1"/>
        <end position="18"/>
    </location>
</feature>
<sequence>MSREQREQARSLIEKSELGRTPAQQRADFDEMFASRPLGEDVTLSPRTLGGRPALDVAVDGADSEGVILYFHGGGYSIGSARTGANLAAPLARSTGVPAVSLDYRLAPEDPFPAAVDDALAAYKELLDSGQKVVVAGDSAGGGLALALMIAARSAGLPQPAAAVLYSPWTDVSLSGGSVDSRGDFDPLFSRAQMAESADWYVGGQDARNELASPLFADLTGLAPLLIQVGSAEVLLDDSLRLAVRAAEAEVDVSLDVVAGAPHVFQYFTGFLPEADEALERAAAFVRRRLSDRLGDQPVG</sequence>
<evidence type="ECO:0000256" key="4">
    <source>
        <dbReference type="SAM" id="MobiDB-lite"/>
    </source>
</evidence>
<evidence type="ECO:0000256" key="3">
    <source>
        <dbReference type="PROSITE-ProRule" id="PRU10038"/>
    </source>
</evidence>
<dbReference type="GO" id="GO:0016787">
    <property type="term" value="F:hydrolase activity"/>
    <property type="evidence" value="ECO:0007669"/>
    <property type="project" value="UniProtKB-KW"/>
</dbReference>
<comment type="caution">
    <text evidence="6">The sequence shown here is derived from an EMBL/GenBank/DDBJ whole genome shotgun (WGS) entry which is preliminary data.</text>
</comment>
<dbReference type="InterPro" id="IPR050300">
    <property type="entry name" value="GDXG_lipolytic_enzyme"/>
</dbReference>
<name>A0ABP6XFB1_9ACTN</name>
<dbReference type="SUPFAM" id="SSF53474">
    <property type="entry name" value="alpha/beta-Hydrolases"/>
    <property type="match status" value="1"/>
</dbReference>
<evidence type="ECO:0000259" key="5">
    <source>
        <dbReference type="Pfam" id="PF07859"/>
    </source>
</evidence>
<dbReference type="PROSITE" id="PS01174">
    <property type="entry name" value="LIPASE_GDXG_SER"/>
    <property type="match status" value="1"/>
</dbReference>
<evidence type="ECO:0000256" key="2">
    <source>
        <dbReference type="ARBA" id="ARBA00022801"/>
    </source>
</evidence>
<evidence type="ECO:0000313" key="7">
    <source>
        <dbReference type="Proteomes" id="UP001501222"/>
    </source>
</evidence>
<evidence type="ECO:0000256" key="1">
    <source>
        <dbReference type="ARBA" id="ARBA00010515"/>
    </source>
</evidence>
<dbReference type="Pfam" id="PF07859">
    <property type="entry name" value="Abhydrolase_3"/>
    <property type="match status" value="1"/>
</dbReference>
<dbReference type="PROSITE" id="PS01173">
    <property type="entry name" value="LIPASE_GDXG_HIS"/>
    <property type="match status" value="1"/>
</dbReference>
<dbReference type="RefSeq" id="WP_344842048.1">
    <property type="nucleotide sequence ID" value="NZ_BAABAA010000004.1"/>
</dbReference>
<keyword evidence="7" id="KW-1185">Reference proteome</keyword>